<dbReference type="PANTHER" id="PTHR39937">
    <property type="entry name" value="ATP SYNTHASE PROTEIN 8"/>
    <property type="match status" value="1"/>
</dbReference>
<evidence type="ECO:0000256" key="7">
    <source>
        <dbReference type="ARBA" id="ARBA00022989"/>
    </source>
</evidence>
<keyword evidence="5 12" id="KW-0812">Transmembrane</keyword>
<keyword evidence="11" id="KW-0066">ATP synthesis</keyword>
<reference evidence="14" key="1">
    <citation type="journal article" date="2020" name="Mitochondrial DNA Part B Resour">
        <title>The complete mitochondrial genome of Teratoscincus roborowskii (Squamata: Gekkonidae) and its phylogeny.</title>
        <authorList>
            <person name="Ma J.-L."/>
            <person name="Dai X.-Y."/>
            <person name="Xu X.-D."/>
            <person name="Guan J.-Y."/>
            <person name="Zhang Y.-P."/>
            <person name="Zhang J.-Y."/>
            <person name="Yu D.-N."/>
        </authorList>
    </citation>
    <scope>NUCLEOTIDE SEQUENCE</scope>
</reference>
<evidence type="ECO:0000256" key="11">
    <source>
        <dbReference type="ARBA" id="ARBA00023310"/>
    </source>
</evidence>
<comment type="similarity">
    <text evidence="2 12">Belongs to the ATPase protein 8 family.</text>
</comment>
<geneLocation type="mitochondrion" evidence="14"/>
<evidence type="ECO:0000256" key="13">
    <source>
        <dbReference type="SAM" id="Phobius"/>
    </source>
</evidence>
<reference evidence="14" key="2">
    <citation type="submission" date="2020-02" db="EMBL/GenBank/DDBJ databases">
        <authorList>
            <person name="Ma J."/>
            <person name="Zhang J."/>
            <person name="Yu D."/>
            <person name="Dai X."/>
            <person name="Xu X."/>
            <person name="Guan J."/>
            <person name="Zhang Y."/>
        </authorList>
    </citation>
    <scope>NUCLEOTIDE SEQUENCE</scope>
</reference>
<dbReference type="GO" id="GO:0045259">
    <property type="term" value="C:proton-transporting ATP synthase complex"/>
    <property type="evidence" value="ECO:0007669"/>
    <property type="project" value="UniProtKB-KW"/>
</dbReference>
<keyword evidence="10 13" id="KW-0472">Membrane</keyword>
<dbReference type="InterPro" id="IPR050635">
    <property type="entry name" value="ATPase_protein_8"/>
</dbReference>
<dbReference type="GO" id="GO:0015078">
    <property type="term" value="F:proton transmembrane transporter activity"/>
    <property type="evidence" value="ECO:0007669"/>
    <property type="project" value="InterPro"/>
</dbReference>
<feature type="transmembrane region" description="Helical" evidence="13">
    <location>
        <begin position="6"/>
        <end position="25"/>
    </location>
</feature>
<comment type="subcellular location">
    <subcellularLocation>
        <location evidence="1 12">Mitochondrion membrane</location>
        <topology evidence="1 12">Single-pass membrane protein</topology>
    </subcellularLocation>
</comment>
<gene>
    <name evidence="14" type="primary">ATP8</name>
</gene>
<dbReference type="GeneID" id="63360509"/>
<accession>A0A7L9R848</accession>
<keyword evidence="7 13" id="KW-1133">Transmembrane helix</keyword>
<evidence type="ECO:0000256" key="9">
    <source>
        <dbReference type="ARBA" id="ARBA00023128"/>
    </source>
</evidence>
<keyword evidence="3 12" id="KW-0813">Transport</keyword>
<sequence length="54" mass="6379">MPQLNPSPWLLTMLATWAILLLIIMPKLLKSVTMNNPTPPHTKPYNMTWSWPWY</sequence>
<dbReference type="AlphaFoldDB" id="A0A7L9R848"/>
<evidence type="ECO:0000256" key="5">
    <source>
        <dbReference type="ARBA" id="ARBA00022692"/>
    </source>
</evidence>
<dbReference type="PANTHER" id="PTHR39937:SF1">
    <property type="entry name" value="ATP SYNTHASE PROTEIN 8"/>
    <property type="match status" value="1"/>
</dbReference>
<keyword evidence="8 12" id="KW-0406">Ion transport</keyword>
<evidence type="ECO:0000313" key="14">
    <source>
        <dbReference type="EMBL" id="QOL12732.1"/>
    </source>
</evidence>
<evidence type="ECO:0000256" key="8">
    <source>
        <dbReference type="ARBA" id="ARBA00023065"/>
    </source>
</evidence>
<dbReference type="GO" id="GO:0031966">
    <property type="term" value="C:mitochondrial membrane"/>
    <property type="evidence" value="ECO:0007669"/>
    <property type="project" value="UniProtKB-SubCell"/>
</dbReference>
<dbReference type="EMBL" id="MT107158">
    <property type="protein sequence ID" value="QOL12732.1"/>
    <property type="molecule type" value="Genomic_DNA"/>
</dbReference>
<dbReference type="GO" id="GO:0015986">
    <property type="term" value="P:proton motive force-driven ATP synthesis"/>
    <property type="evidence" value="ECO:0007669"/>
    <property type="project" value="InterPro"/>
</dbReference>
<evidence type="ECO:0000256" key="12">
    <source>
        <dbReference type="RuleBase" id="RU003661"/>
    </source>
</evidence>
<evidence type="ECO:0000256" key="10">
    <source>
        <dbReference type="ARBA" id="ARBA00023136"/>
    </source>
</evidence>
<dbReference type="CTD" id="4509"/>
<evidence type="ECO:0000256" key="2">
    <source>
        <dbReference type="ARBA" id="ARBA00008892"/>
    </source>
</evidence>
<evidence type="ECO:0000256" key="1">
    <source>
        <dbReference type="ARBA" id="ARBA00004304"/>
    </source>
</evidence>
<evidence type="ECO:0000256" key="3">
    <source>
        <dbReference type="ARBA" id="ARBA00022448"/>
    </source>
</evidence>
<keyword evidence="6 12" id="KW-0375">Hydrogen ion transport</keyword>
<evidence type="ECO:0000256" key="4">
    <source>
        <dbReference type="ARBA" id="ARBA00022547"/>
    </source>
</evidence>
<dbReference type="RefSeq" id="YP_010022376.1">
    <property type="nucleotide sequence ID" value="NC_053655.1"/>
</dbReference>
<dbReference type="Pfam" id="PF00895">
    <property type="entry name" value="ATP-synt_8"/>
    <property type="match status" value="1"/>
</dbReference>
<keyword evidence="9 12" id="KW-0496">Mitochondrion</keyword>
<name>A0A7L9R848_9SAUR</name>
<organism evidence="14">
    <name type="scientific">Teratoscincus roborowskii</name>
    <dbReference type="NCBI Taxonomy" id="102174"/>
    <lineage>
        <taxon>Eukaryota</taxon>
        <taxon>Metazoa</taxon>
        <taxon>Chordata</taxon>
        <taxon>Craniata</taxon>
        <taxon>Vertebrata</taxon>
        <taxon>Euteleostomi</taxon>
        <taxon>Lepidosauria</taxon>
        <taxon>Squamata</taxon>
        <taxon>Bifurcata</taxon>
        <taxon>Gekkota</taxon>
        <taxon>Sphaerodactylidae</taxon>
        <taxon>Teratoscincus</taxon>
    </lineage>
</organism>
<dbReference type="InterPro" id="IPR001421">
    <property type="entry name" value="ATP8_metazoa"/>
</dbReference>
<protein>
    <recommendedName>
        <fullName evidence="12">ATP synthase complex subunit 8</fullName>
    </recommendedName>
</protein>
<proteinExistence type="inferred from homology"/>
<evidence type="ECO:0000256" key="6">
    <source>
        <dbReference type="ARBA" id="ARBA00022781"/>
    </source>
</evidence>
<keyword evidence="4 12" id="KW-0138">CF(0)</keyword>